<evidence type="ECO:0000313" key="1">
    <source>
        <dbReference type="EMBL" id="GLZ79892.1"/>
    </source>
</evidence>
<dbReference type="RefSeq" id="WP_285665034.1">
    <property type="nucleotide sequence ID" value="NZ_BSTX01000003.1"/>
</dbReference>
<name>A0A9W6SQ92_9ACTN</name>
<sequence>MRSPTNVADRILRAIVPRAAGSARCAAVAPRCGRCWLDPTGRWFRTCCYVTGPCHEVCTDVEC</sequence>
<reference evidence="1" key="1">
    <citation type="submission" date="2023-03" db="EMBL/GenBank/DDBJ databases">
        <title>Actinorhabdospora filicis NBRC 111898.</title>
        <authorList>
            <person name="Ichikawa N."/>
            <person name="Sato H."/>
            <person name="Tonouchi N."/>
        </authorList>
    </citation>
    <scope>NUCLEOTIDE SEQUENCE</scope>
    <source>
        <strain evidence="1">NBRC 111898</strain>
    </source>
</reference>
<comment type="caution">
    <text evidence="1">The sequence shown here is derived from an EMBL/GenBank/DDBJ whole genome shotgun (WGS) entry which is preliminary data.</text>
</comment>
<dbReference type="EMBL" id="BSTX01000003">
    <property type="protein sequence ID" value="GLZ79892.1"/>
    <property type="molecule type" value="Genomic_DNA"/>
</dbReference>
<organism evidence="1 2">
    <name type="scientific">Actinorhabdospora filicis</name>
    <dbReference type="NCBI Taxonomy" id="1785913"/>
    <lineage>
        <taxon>Bacteria</taxon>
        <taxon>Bacillati</taxon>
        <taxon>Actinomycetota</taxon>
        <taxon>Actinomycetes</taxon>
        <taxon>Micromonosporales</taxon>
        <taxon>Micromonosporaceae</taxon>
        <taxon>Actinorhabdospora</taxon>
    </lineage>
</organism>
<proteinExistence type="predicted"/>
<protein>
    <submittedName>
        <fullName evidence="1">Uncharacterized protein</fullName>
    </submittedName>
</protein>
<dbReference type="AlphaFoldDB" id="A0A9W6SQ92"/>
<gene>
    <name evidence="1" type="ORF">Afil01_46990</name>
</gene>
<dbReference type="Proteomes" id="UP001165079">
    <property type="component" value="Unassembled WGS sequence"/>
</dbReference>
<keyword evidence="2" id="KW-1185">Reference proteome</keyword>
<accession>A0A9W6SQ92</accession>
<evidence type="ECO:0000313" key="2">
    <source>
        <dbReference type="Proteomes" id="UP001165079"/>
    </source>
</evidence>